<reference evidence="1 2" key="1">
    <citation type="submission" date="2019-05" db="EMBL/GenBank/DDBJ databases">
        <title>Mumia sp. nov., isolated from the intestinal contents of plateau pika (Ochotona curzoniae) in the Qinghai-Tibet plateau of China.</title>
        <authorList>
            <person name="Tian Z."/>
        </authorList>
    </citation>
    <scope>NUCLEOTIDE SEQUENCE [LARGE SCALE GENOMIC DNA]</scope>
    <source>
        <strain evidence="2">527</strain>
    </source>
</reference>
<proteinExistence type="predicted"/>
<protein>
    <submittedName>
        <fullName evidence="1">Uncharacterized protein</fullName>
    </submittedName>
</protein>
<gene>
    <name evidence="1" type="ORF">FHE65_35775</name>
</gene>
<dbReference type="Proteomes" id="UP000306740">
    <property type="component" value="Unassembled WGS sequence"/>
</dbReference>
<evidence type="ECO:0000313" key="1">
    <source>
        <dbReference type="EMBL" id="TNC22443.1"/>
    </source>
</evidence>
<accession>A0A5C4LZ14</accession>
<dbReference type="EMBL" id="VDFR01000280">
    <property type="protein sequence ID" value="TNC22443.1"/>
    <property type="molecule type" value="Genomic_DNA"/>
</dbReference>
<sequence length="120" mass="14680">MDRAGLVASMLELLERDAMEVALDAQLLVPLVDWELQRLLRRRVLRYEVRRRQELDSPRELRLELFDPPASEELRQLDGEHSHDRLYLLQPQRQLRLRERWELLLKRWAHACRRLLRMLH</sequence>
<dbReference type="RefSeq" id="WP_139107486.1">
    <property type="nucleotide sequence ID" value="NZ_VDFR01000280.1"/>
</dbReference>
<organism evidence="1 2">
    <name type="scientific">Mumia zhuanghuii</name>
    <dbReference type="NCBI Taxonomy" id="2585211"/>
    <lineage>
        <taxon>Bacteria</taxon>
        <taxon>Bacillati</taxon>
        <taxon>Actinomycetota</taxon>
        <taxon>Actinomycetes</taxon>
        <taxon>Propionibacteriales</taxon>
        <taxon>Nocardioidaceae</taxon>
        <taxon>Mumia</taxon>
    </lineage>
</organism>
<name>A0A5C4LZ14_9ACTN</name>
<dbReference type="AlphaFoldDB" id="A0A5C4LZ14"/>
<comment type="caution">
    <text evidence="1">The sequence shown here is derived from an EMBL/GenBank/DDBJ whole genome shotgun (WGS) entry which is preliminary data.</text>
</comment>
<evidence type="ECO:0000313" key="2">
    <source>
        <dbReference type="Proteomes" id="UP000306740"/>
    </source>
</evidence>